<name>A0A8J2JM87_9HEXA</name>
<keyword evidence="4" id="KW-1185">Reference proteome</keyword>
<gene>
    <name evidence="3" type="ORF">AFUS01_LOCUS903</name>
</gene>
<accession>A0A8J2JM87</accession>
<feature type="region of interest" description="Disordered" evidence="2">
    <location>
        <begin position="17"/>
        <end position="51"/>
    </location>
</feature>
<feature type="coiled-coil region" evidence="1">
    <location>
        <begin position="52"/>
        <end position="83"/>
    </location>
</feature>
<reference evidence="3" key="1">
    <citation type="submission" date="2021-06" db="EMBL/GenBank/DDBJ databases">
        <authorList>
            <person name="Hodson N. C."/>
            <person name="Mongue J. A."/>
            <person name="Jaron S. K."/>
        </authorList>
    </citation>
    <scope>NUCLEOTIDE SEQUENCE</scope>
</reference>
<protein>
    <submittedName>
        <fullName evidence="3">Uncharacterized protein</fullName>
    </submittedName>
</protein>
<evidence type="ECO:0000313" key="3">
    <source>
        <dbReference type="EMBL" id="CAG7655083.1"/>
    </source>
</evidence>
<comment type="caution">
    <text evidence="3">The sequence shown here is derived from an EMBL/GenBank/DDBJ whole genome shotgun (WGS) entry which is preliminary data.</text>
</comment>
<proteinExistence type="predicted"/>
<sequence>STSAAVVRAFQPNISGTSEIQNTVRDVGAGNDAGDNSHRSSHRSSTSSIRRQKRLELEIAAEKRKLELDEEEAQLKLQVLAAKRRREDTITKKLQLLAD</sequence>
<dbReference type="AlphaFoldDB" id="A0A8J2JM87"/>
<keyword evidence="1" id="KW-0175">Coiled coil</keyword>
<evidence type="ECO:0000313" key="4">
    <source>
        <dbReference type="Proteomes" id="UP000708208"/>
    </source>
</evidence>
<dbReference type="Proteomes" id="UP000708208">
    <property type="component" value="Unassembled WGS sequence"/>
</dbReference>
<organism evidence="3 4">
    <name type="scientific">Allacma fusca</name>
    <dbReference type="NCBI Taxonomy" id="39272"/>
    <lineage>
        <taxon>Eukaryota</taxon>
        <taxon>Metazoa</taxon>
        <taxon>Ecdysozoa</taxon>
        <taxon>Arthropoda</taxon>
        <taxon>Hexapoda</taxon>
        <taxon>Collembola</taxon>
        <taxon>Symphypleona</taxon>
        <taxon>Sminthuridae</taxon>
        <taxon>Allacma</taxon>
    </lineage>
</organism>
<dbReference type="EMBL" id="CAJVCH010004839">
    <property type="protein sequence ID" value="CAG7655083.1"/>
    <property type="molecule type" value="Genomic_DNA"/>
</dbReference>
<evidence type="ECO:0000256" key="1">
    <source>
        <dbReference type="SAM" id="Coils"/>
    </source>
</evidence>
<evidence type="ECO:0000256" key="2">
    <source>
        <dbReference type="SAM" id="MobiDB-lite"/>
    </source>
</evidence>
<feature type="non-terminal residue" evidence="3">
    <location>
        <position position="1"/>
    </location>
</feature>
<feature type="non-terminal residue" evidence="3">
    <location>
        <position position="99"/>
    </location>
</feature>